<keyword evidence="6" id="KW-0732">Signal</keyword>
<dbReference type="GO" id="GO:0006071">
    <property type="term" value="P:glycerol metabolic process"/>
    <property type="evidence" value="ECO:0007669"/>
    <property type="project" value="UniProtKB-KW"/>
</dbReference>
<dbReference type="PANTHER" id="PTHR22958:SF1">
    <property type="entry name" value="GLYCEROPHOSPHOCHOLINE PHOSPHODIESTERASE GPCPD1"/>
    <property type="match status" value="1"/>
</dbReference>
<dbReference type="PROSITE" id="PS51704">
    <property type="entry name" value="GP_PDE"/>
    <property type="match status" value="1"/>
</dbReference>
<keyword evidence="3" id="KW-0378">Hydrolase</keyword>
<dbReference type="SUPFAM" id="SSF51695">
    <property type="entry name" value="PLC-like phosphodiesterases"/>
    <property type="match status" value="1"/>
</dbReference>
<dbReference type="AlphaFoldDB" id="A0A6A2Y1E6"/>
<dbReference type="EC" id="3.1.4.46" evidence="1"/>
<dbReference type="PANTHER" id="PTHR22958">
    <property type="entry name" value="GLYCEROPHOSPHORYL DIESTER PHOSPHODIESTERASE"/>
    <property type="match status" value="1"/>
</dbReference>
<dbReference type="Gene3D" id="3.20.20.190">
    <property type="entry name" value="Phosphatidylinositol (PI) phosphodiesterase"/>
    <property type="match status" value="1"/>
</dbReference>
<accession>A0A6A2Y1E6</accession>
<evidence type="ECO:0000313" key="8">
    <source>
        <dbReference type="EMBL" id="KAE8674045.1"/>
    </source>
</evidence>
<dbReference type="Proteomes" id="UP000436088">
    <property type="component" value="Unassembled WGS sequence"/>
</dbReference>
<sequence>MTTMIKNMAWTTLTVVVVVARGLPLTVPPFSDRTILKAPIPPKIEYLHREFAEVEDESSTDELYNDEMLYRSFCFKPEKLKKQKDAMENGVLEKCSTFEALSAFVWMARTKALNMPPDQQTKLLFAVDGRTKFNPPLPKGYFGNGIVLMNSICEAGELLDKPFFWRVTKDDCPVIFHDDFILSQENVTDLRWKNFFALDPRKKQENQGKCLLRISKDGKILIWNVQTDDPFCTLSEAFHKVEPSLGFNIELKFDDNVVYLQDRLICVLQVILQVVSEYAKDRPIIFYSFHADAAQVVRKLQNTYPVFFLTNGGTQVYYDARRNSLEEAIKVCLEGGLQGIVSDIKGVLGNPGAVPMIKEARLSLLSYGKLNNVQEAVSVQHLMGIDGVIVDFVQEISHAVDKMIIKPLKEGKERRGRQCQRCSSHSKSSRFS</sequence>
<protein>
    <recommendedName>
        <fullName evidence="1">glycerophosphodiester phosphodiesterase</fullName>
        <ecNumber evidence="1">3.1.4.46</ecNumber>
    </recommendedName>
</protein>
<gene>
    <name evidence="8" type="ORF">F3Y22_tig00111769pilonHSYRG00309</name>
</gene>
<evidence type="ECO:0000256" key="2">
    <source>
        <dbReference type="ARBA" id="ARBA00022798"/>
    </source>
</evidence>
<dbReference type="InterPro" id="IPR023213">
    <property type="entry name" value="CAT-like_dom_sf"/>
</dbReference>
<feature type="region of interest" description="Disordered" evidence="5">
    <location>
        <begin position="411"/>
        <end position="432"/>
    </location>
</feature>
<dbReference type="InterPro" id="IPR017946">
    <property type="entry name" value="PLC-like_Pdiesterase_TIM-brl"/>
</dbReference>
<feature type="domain" description="GP-PDE" evidence="7">
    <location>
        <begin position="122"/>
        <end position="400"/>
    </location>
</feature>
<dbReference type="Pfam" id="PF03009">
    <property type="entry name" value="GDPD"/>
    <property type="match status" value="1"/>
</dbReference>
<comment type="catalytic activity">
    <reaction evidence="4">
        <text>a sn-glycero-3-phosphodiester + H2O = an alcohol + sn-glycerol 3-phosphate + H(+)</text>
        <dbReference type="Rhea" id="RHEA:12969"/>
        <dbReference type="ChEBI" id="CHEBI:15377"/>
        <dbReference type="ChEBI" id="CHEBI:15378"/>
        <dbReference type="ChEBI" id="CHEBI:30879"/>
        <dbReference type="ChEBI" id="CHEBI:57597"/>
        <dbReference type="ChEBI" id="CHEBI:83408"/>
        <dbReference type="EC" id="3.1.4.46"/>
    </reaction>
</comment>
<feature type="signal peptide" evidence="6">
    <location>
        <begin position="1"/>
        <end position="22"/>
    </location>
</feature>
<dbReference type="InterPro" id="IPR030395">
    <property type="entry name" value="GP_PDE_dom"/>
</dbReference>
<dbReference type="GO" id="GO:0046475">
    <property type="term" value="P:glycerophospholipid catabolic process"/>
    <property type="evidence" value="ECO:0007669"/>
    <property type="project" value="TreeGrafter"/>
</dbReference>
<evidence type="ECO:0000256" key="5">
    <source>
        <dbReference type="SAM" id="MobiDB-lite"/>
    </source>
</evidence>
<feature type="compositionally biased region" description="Low complexity" evidence="5">
    <location>
        <begin position="423"/>
        <end position="432"/>
    </location>
</feature>
<comment type="caution">
    <text evidence="8">The sequence shown here is derived from an EMBL/GenBank/DDBJ whole genome shotgun (WGS) entry which is preliminary data.</text>
</comment>
<evidence type="ECO:0000256" key="1">
    <source>
        <dbReference type="ARBA" id="ARBA00012247"/>
    </source>
</evidence>
<evidence type="ECO:0000313" key="9">
    <source>
        <dbReference type="Proteomes" id="UP000436088"/>
    </source>
</evidence>
<dbReference type="InterPro" id="IPR051578">
    <property type="entry name" value="GDPD"/>
</dbReference>
<dbReference type="EMBL" id="VEPZ02001421">
    <property type="protein sequence ID" value="KAE8674045.1"/>
    <property type="molecule type" value="Genomic_DNA"/>
</dbReference>
<proteinExistence type="predicted"/>
<keyword evidence="2" id="KW-0319">Glycerol metabolism</keyword>
<organism evidence="8 9">
    <name type="scientific">Hibiscus syriacus</name>
    <name type="common">Rose of Sharon</name>
    <dbReference type="NCBI Taxonomy" id="106335"/>
    <lineage>
        <taxon>Eukaryota</taxon>
        <taxon>Viridiplantae</taxon>
        <taxon>Streptophyta</taxon>
        <taxon>Embryophyta</taxon>
        <taxon>Tracheophyta</taxon>
        <taxon>Spermatophyta</taxon>
        <taxon>Magnoliopsida</taxon>
        <taxon>eudicotyledons</taxon>
        <taxon>Gunneridae</taxon>
        <taxon>Pentapetalae</taxon>
        <taxon>rosids</taxon>
        <taxon>malvids</taxon>
        <taxon>Malvales</taxon>
        <taxon>Malvaceae</taxon>
        <taxon>Malvoideae</taxon>
        <taxon>Hibiscus</taxon>
    </lineage>
</organism>
<evidence type="ECO:0000259" key="7">
    <source>
        <dbReference type="PROSITE" id="PS51704"/>
    </source>
</evidence>
<name>A0A6A2Y1E6_HIBSY</name>
<evidence type="ECO:0000256" key="4">
    <source>
        <dbReference type="ARBA" id="ARBA00047512"/>
    </source>
</evidence>
<evidence type="ECO:0000256" key="6">
    <source>
        <dbReference type="SAM" id="SignalP"/>
    </source>
</evidence>
<dbReference type="GO" id="GO:0008889">
    <property type="term" value="F:glycerophosphodiester phosphodiesterase activity"/>
    <property type="evidence" value="ECO:0007669"/>
    <property type="project" value="UniProtKB-EC"/>
</dbReference>
<reference evidence="8" key="1">
    <citation type="submission" date="2019-09" db="EMBL/GenBank/DDBJ databases">
        <title>Draft genome information of white flower Hibiscus syriacus.</title>
        <authorList>
            <person name="Kim Y.-M."/>
        </authorList>
    </citation>
    <scope>NUCLEOTIDE SEQUENCE [LARGE SCALE GENOMIC DNA]</scope>
    <source>
        <strain evidence="8">YM2019G1</strain>
    </source>
</reference>
<feature type="chain" id="PRO_5025690426" description="glycerophosphodiester phosphodiesterase" evidence="6">
    <location>
        <begin position="23"/>
        <end position="432"/>
    </location>
</feature>
<evidence type="ECO:0000256" key="3">
    <source>
        <dbReference type="ARBA" id="ARBA00022801"/>
    </source>
</evidence>
<keyword evidence="9" id="KW-1185">Reference proteome</keyword>
<dbReference type="Gene3D" id="3.30.559.10">
    <property type="entry name" value="Chloramphenicol acetyltransferase-like domain"/>
    <property type="match status" value="1"/>
</dbReference>